<dbReference type="OrthoDB" id="1796430at2"/>
<evidence type="ECO:0000313" key="2">
    <source>
        <dbReference type="EMBL" id="ACB85141.1"/>
    </source>
</evidence>
<evidence type="ECO:0000313" key="3">
    <source>
        <dbReference type="Proteomes" id="UP000001683"/>
    </source>
</evidence>
<dbReference type="eggNOG" id="ENOG5032W0D">
    <property type="taxonomic scope" value="Bacteria"/>
</dbReference>
<gene>
    <name evidence="2" type="ordered locus">Nther_1566</name>
</gene>
<keyword evidence="1" id="KW-0472">Membrane</keyword>
<keyword evidence="3" id="KW-1185">Reference proteome</keyword>
<feature type="transmembrane region" description="Helical" evidence="1">
    <location>
        <begin position="31"/>
        <end position="51"/>
    </location>
</feature>
<keyword evidence="1" id="KW-0812">Transmembrane</keyword>
<sequence length="169" mass="19837">MNLYWLIQAASFVAIATFFIPVNYIRKLAPFSIIGGIIYTIIVQYTAINILDLWTYKSTLFSVYGVPIFFVISWFAVTKLYGYFLMRYPSYQVIILIIFVLFTSLNNYISHNNDQVYFLNWSAAETFMFAVFSHVILLYFLKYLYKIDALGAKENMLAHSFNILNRKKE</sequence>
<dbReference type="KEGG" id="nth:Nther_1566"/>
<proteinExistence type="predicted"/>
<dbReference type="EMBL" id="CP001034">
    <property type="protein sequence ID" value="ACB85141.1"/>
    <property type="molecule type" value="Genomic_DNA"/>
</dbReference>
<dbReference type="InParanoid" id="B2A437"/>
<protein>
    <submittedName>
        <fullName evidence="2">Uncharacterized protein</fullName>
    </submittedName>
</protein>
<organism evidence="2 3">
    <name type="scientific">Natranaerobius thermophilus (strain ATCC BAA-1301 / DSM 18059 / JW/NM-WN-LF)</name>
    <dbReference type="NCBI Taxonomy" id="457570"/>
    <lineage>
        <taxon>Bacteria</taxon>
        <taxon>Bacillati</taxon>
        <taxon>Bacillota</taxon>
        <taxon>Clostridia</taxon>
        <taxon>Natranaerobiales</taxon>
        <taxon>Natranaerobiaceae</taxon>
        <taxon>Natranaerobius</taxon>
    </lineage>
</organism>
<name>B2A437_NATTJ</name>
<evidence type="ECO:0000256" key="1">
    <source>
        <dbReference type="SAM" id="Phobius"/>
    </source>
</evidence>
<feature type="transmembrane region" description="Helical" evidence="1">
    <location>
        <begin position="6"/>
        <end position="24"/>
    </location>
</feature>
<dbReference type="Proteomes" id="UP000001683">
    <property type="component" value="Chromosome"/>
</dbReference>
<feature type="transmembrane region" description="Helical" evidence="1">
    <location>
        <begin position="63"/>
        <end position="84"/>
    </location>
</feature>
<dbReference type="RefSeq" id="WP_012448011.1">
    <property type="nucleotide sequence ID" value="NC_010718.1"/>
</dbReference>
<accession>B2A437</accession>
<feature type="transmembrane region" description="Helical" evidence="1">
    <location>
        <begin position="91"/>
        <end position="109"/>
    </location>
</feature>
<feature type="transmembrane region" description="Helical" evidence="1">
    <location>
        <begin position="121"/>
        <end position="141"/>
    </location>
</feature>
<keyword evidence="1" id="KW-1133">Transmembrane helix</keyword>
<reference evidence="2 3" key="2">
    <citation type="journal article" date="2011" name="J. Bacteriol.">
        <title>Complete genome sequence of the anaerobic, halophilic alkalithermophile Natranaerobius thermophilus JW/NM-WN-LF.</title>
        <authorList>
            <person name="Zhao B."/>
            <person name="Mesbah N.M."/>
            <person name="Dalin E."/>
            <person name="Goodwin L."/>
            <person name="Nolan M."/>
            <person name="Pitluck S."/>
            <person name="Chertkov O."/>
            <person name="Brettin T.S."/>
            <person name="Han J."/>
            <person name="Larimer F.W."/>
            <person name="Land M.L."/>
            <person name="Hauser L."/>
            <person name="Kyrpides N."/>
            <person name="Wiegel J."/>
        </authorList>
    </citation>
    <scope>NUCLEOTIDE SEQUENCE [LARGE SCALE GENOMIC DNA]</scope>
    <source>
        <strain evidence="3">ATCC BAA-1301 / DSM 18059 / JW/NM-WN-LF</strain>
    </source>
</reference>
<dbReference type="AlphaFoldDB" id="B2A437"/>
<reference evidence="2 3" key="1">
    <citation type="submission" date="2008-04" db="EMBL/GenBank/DDBJ databases">
        <title>Complete sequence of chromosome of Natranaerobius thermophilus JW/NM-WN-LF.</title>
        <authorList>
            <consortium name="US DOE Joint Genome Institute"/>
            <person name="Copeland A."/>
            <person name="Lucas S."/>
            <person name="Lapidus A."/>
            <person name="Glavina del Rio T."/>
            <person name="Dalin E."/>
            <person name="Tice H."/>
            <person name="Bruce D."/>
            <person name="Goodwin L."/>
            <person name="Pitluck S."/>
            <person name="Chertkov O."/>
            <person name="Brettin T."/>
            <person name="Detter J.C."/>
            <person name="Han C."/>
            <person name="Kuske C.R."/>
            <person name="Schmutz J."/>
            <person name="Larimer F."/>
            <person name="Land M."/>
            <person name="Hauser L."/>
            <person name="Kyrpides N."/>
            <person name="Lykidis A."/>
            <person name="Mesbah N.M."/>
            <person name="Wiegel J."/>
        </authorList>
    </citation>
    <scope>NUCLEOTIDE SEQUENCE [LARGE SCALE GENOMIC DNA]</scope>
    <source>
        <strain evidence="3">ATCC BAA-1301 / DSM 18059 / JW/NM-WN-LF</strain>
    </source>
</reference>
<dbReference type="HOGENOM" id="CLU_1576824_0_0_9"/>